<reference evidence="1 2" key="1">
    <citation type="submission" date="2013-09" db="EMBL/GenBank/DDBJ databases">
        <authorList>
            <person name="Zeng Z."/>
            <person name="Chen C."/>
        </authorList>
    </citation>
    <scope>NUCLEOTIDE SEQUENCE [LARGE SCALE GENOMIC DNA]</scope>
    <source>
        <strain evidence="1 2">WB 3.3-2</strain>
    </source>
</reference>
<keyword evidence="2" id="KW-1185">Reference proteome</keyword>
<dbReference type="eggNOG" id="ENOG502Z7SC">
    <property type="taxonomic scope" value="Bacteria"/>
</dbReference>
<evidence type="ECO:0000313" key="1">
    <source>
        <dbReference type="EMBL" id="KGO88666.1"/>
    </source>
</evidence>
<gene>
    <name evidence="1" type="ORF">Q765_01835</name>
</gene>
<dbReference type="OrthoDB" id="9800945at2"/>
<dbReference type="RefSeq" id="WP_020211696.1">
    <property type="nucleotide sequence ID" value="NZ_JRLX01000001.1"/>
</dbReference>
<comment type="caution">
    <text evidence="1">The sequence shown here is derived from an EMBL/GenBank/DDBJ whole genome shotgun (WGS) entry which is preliminary data.</text>
</comment>
<dbReference type="Proteomes" id="UP000030152">
    <property type="component" value="Unassembled WGS sequence"/>
</dbReference>
<dbReference type="AlphaFoldDB" id="A0A0A2MAM9"/>
<dbReference type="Pfam" id="PF19459">
    <property type="entry name" value="DUF5996"/>
    <property type="match status" value="1"/>
</dbReference>
<organism evidence="1 2">
    <name type="scientific">Flavobacterium rivuli WB 3.3-2 = DSM 21788</name>
    <dbReference type="NCBI Taxonomy" id="1121895"/>
    <lineage>
        <taxon>Bacteria</taxon>
        <taxon>Pseudomonadati</taxon>
        <taxon>Bacteroidota</taxon>
        <taxon>Flavobacteriia</taxon>
        <taxon>Flavobacteriales</taxon>
        <taxon>Flavobacteriaceae</taxon>
        <taxon>Flavobacterium</taxon>
    </lineage>
</organism>
<dbReference type="InterPro" id="IPR046038">
    <property type="entry name" value="DUF5996"/>
</dbReference>
<proteinExistence type="predicted"/>
<evidence type="ECO:0000313" key="2">
    <source>
        <dbReference type="Proteomes" id="UP000030152"/>
    </source>
</evidence>
<sequence length="312" mass="35784">MKKLWPLLSYKEGKDTYQTLQLFTQVLGKIKLATLPWANHSWNVTLHITPSGLTTQSMPYEKLDFQMDLDFIDHELKIITSRGDVRAFKLYGLSIAQFYNDVMYALKGLGIELEIMTTPSEIENAIPFEKDEVHKTYLAIHATGFHEALLSIQDVFMVFRGEFTGKSSPIHFFWGGFDLALAFFSGRTAPQHPGKIPGLPNWVLQDAYSHELMDFGFWTGSEAFPDAAFYCYLYPEPEGYKTADLSPSEAYYNNDMGEFILPYSAVQQSANPEEMLLEFLRSTYAIGAKLANWDNELYKKDRDFKIVEVQRH</sequence>
<dbReference type="EMBL" id="JRLX01000001">
    <property type="protein sequence ID" value="KGO88666.1"/>
    <property type="molecule type" value="Genomic_DNA"/>
</dbReference>
<name>A0A0A2MAM9_9FLAO</name>
<accession>A0A0A2MAM9</accession>
<protein>
    <submittedName>
        <fullName evidence="1">Uncharacterized protein</fullName>
    </submittedName>
</protein>